<feature type="binding site" evidence="8">
    <location>
        <position position="581"/>
    </location>
    <ligand>
        <name>Ca(2+)</name>
        <dbReference type="ChEBI" id="CHEBI:29108"/>
    </ligand>
</feature>
<evidence type="ECO:0000313" key="12">
    <source>
        <dbReference type="Proteomes" id="UP000799537"/>
    </source>
</evidence>
<evidence type="ECO:0000256" key="1">
    <source>
        <dbReference type="ARBA" id="ARBA00004239"/>
    </source>
</evidence>
<evidence type="ECO:0000256" key="4">
    <source>
        <dbReference type="ARBA" id="ARBA00022801"/>
    </source>
</evidence>
<keyword evidence="3 8" id="KW-0479">Metal-binding</keyword>
<name>A0A6A6CW48_ZASCE</name>
<dbReference type="SUPFAM" id="SSF54897">
    <property type="entry name" value="Protease propeptides/inhibitors"/>
    <property type="match status" value="1"/>
</dbReference>
<dbReference type="InterPro" id="IPR050819">
    <property type="entry name" value="Tripeptidyl-peptidase_I"/>
</dbReference>
<dbReference type="RefSeq" id="XP_033671317.1">
    <property type="nucleotide sequence ID" value="XM_033815950.1"/>
</dbReference>
<evidence type="ECO:0000313" key="11">
    <source>
        <dbReference type="EMBL" id="KAF2170428.1"/>
    </source>
</evidence>
<evidence type="ECO:0000256" key="5">
    <source>
        <dbReference type="ARBA" id="ARBA00022825"/>
    </source>
</evidence>
<keyword evidence="5" id="KW-0720">Serine protease</keyword>
<keyword evidence="2" id="KW-0645">Protease</keyword>
<dbReference type="GO" id="GO:0006508">
    <property type="term" value="P:proteolysis"/>
    <property type="evidence" value="ECO:0007669"/>
    <property type="project" value="UniProtKB-KW"/>
</dbReference>
<evidence type="ECO:0000256" key="2">
    <source>
        <dbReference type="ARBA" id="ARBA00022670"/>
    </source>
</evidence>
<reference evidence="11" key="1">
    <citation type="journal article" date="2020" name="Stud. Mycol.">
        <title>101 Dothideomycetes genomes: a test case for predicting lifestyles and emergence of pathogens.</title>
        <authorList>
            <person name="Haridas S."/>
            <person name="Albert R."/>
            <person name="Binder M."/>
            <person name="Bloem J."/>
            <person name="Labutti K."/>
            <person name="Salamov A."/>
            <person name="Andreopoulos B."/>
            <person name="Baker S."/>
            <person name="Barry K."/>
            <person name="Bills G."/>
            <person name="Bluhm B."/>
            <person name="Cannon C."/>
            <person name="Castanera R."/>
            <person name="Culley D."/>
            <person name="Daum C."/>
            <person name="Ezra D."/>
            <person name="Gonzalez J."/>
            <person name="Henrissat B."/>
            <person name="Kuo A."/>
            <person name="Liang C."/>
            <person name="Lipzen A."/>
            <person name="Lutzoni F."/>
            <person name="Magnuson J."/>
            <person name="Mondo S."/>
            <person name="Nolan M."/>
            <person name="Ohm R."/>
            <person name="Pangilinan J."/>
            <person name="Park H.-J."/>
            <person name="Ramirez L."/>
            <person name="Alfaro M."/>
            <person name="Sun H."/>
            <person name="Tritt A."/>
            <person name="Yoshinaga Y."/>
            <person name="Zwiers L.-H."/>
            <person name="Turgeon B."/>
            <person name="Goodwin S."/>
            <person name="Spatafora J."/>
            <person name="Crous P."/>
            <person name="Grigoriev I."/>
        </authorList>
    </citation>
    <scope>NUCLEOTIDE SEQUENCE</scope>
    <source>
        <strain evidence="11">ATCC 36951</strain>
    </source>
</reference>
<dbReference type="GO" id="GO:0004252">
    <property type="term" value="F:serine-type endopeptidase activity"/>
    <property type="evidence" value="ECO:0007669"/>
    <property type="project" value="InterPro"/>
</dbReference>
<evidence type="ECO:0000256" key="6">
    <source>
        <dbReference type="ARBA" id="ARBA00022837"/>
    </source>
</evidence>
<evidence type="ECO:0000256" key="7">
    <source>
        <dbReference type="ARBA" id="ARBA00023145"/>
    </source>
</evidence>
<dbReference type="PANTHER" id="PTHR14218:SF19">
    <property type="entry name" value="SERINE PROTEASE AORO, PUTATIVE (AFU_ORTHOLOGUE AFUA_6G10250)-RELATED"/>
    <property type="match status" value="1"/>
</dbReference>
<comment type="cofactor">
    <cofactor evidence="8">
        <name>Ca(2+)</name>
        <dbReference type="ChEBI" id="CHEBI:29108"/>
    </cofactor>
    <text evidence="8">Binds 1 Ca(2+) ion per subunit.</text>
</comment>
<protein>
    <recommendedName>
        <fullName evidence="10">Peptidase S53 domain-containing protein</fullName>
    </recommendedName>
</protein>
<keyword evidence="12" id="KW-1185">Reference proteome</keyword>
<dbReference type="GO" id="GO:0046872">
    <property type="term" value="F:metal ion binding"/>
    <property type="evidence" value="ECO:0007669"/>
    <property type="project" value="UniProtKB-UniRule"/>
</dbReference>
<feature type="binding site" evidence="8">
    <location>
        <position position="601"/>
    </location>
    <ligand>
        <name>Ca(2+)</name>
        <dbReference type="ChEBI" id="CHEBI:29108"/>
    </ligand>
</feature>
<dbReference type="InterPro" id="IPR036852">
    <property type="entry name" value="Peptidase_S8/S53_dom_sf"/>
</dbReference>
<dbReference type="InterPro" id="IPR030400">
    <property type="entry name" value="Sedolisin_dom"/>
</dbReference>
<dbReference type="GeneID" id="54569222"/>
<proteinExistence type="predicted"/>
<accession>A0A6A6CW48</accession>
<dbReference type="AlphaFoldDB" id="A0A6A6CW48"/>
<dbReference type="PANTHER" id="PTHR14218">
    <property type="entry name" value="PROTEASE S8 TRIPEPTIDYL PEPTIDASE I CLN2"/>
    <property type="match status" value="1"/>
</dbReference>
<dbReference type="EMBL" id="ML993585">
    <property type="protein sequence ID" value="KAF2170428.1"/>
    <property type="molecule type" value="Genomic_DNA"/>
</dbReference>
<comment type="caution">
    <text evidence="8">Lacks conserved residue(s) required for the propagation of feature annotation.</text>
</comment>
<dbReference type="PROSITE" id="PS51695">
    <property type="entry name" value="SEDOLISIN"/>
    <property type="match status" value="1"/>
</dbReference>
<dbReference type="Pfam" id="PF09286">
    <property type="entry name" value="Pro-kuma_activ"/>
    <property type="match status" value="1"/>
</dbReference>
<evidence type="ECO:0000259" key="10">
    <source>
        <dbReference type="PROSITE" id="PS51695"/>
    </source>
</evidence>
<feature type="binding site" evidence="8">
    <location>
        <position position="599"/>
    </location>
    <ligand>
        <name>Ca(2+)</name>
        <dbReference type="ChEBI" id="CHEBI:29108"/>
    </ligand>
</feature>
<evidence type="ECO:0000256" key="3">
    <source>
        <dbReference type="ARBA" id="ARBA00022723"/>
    </source>
</evidence>
<keyword evidence="6 8" id="KW-0106">Calcium</keyword>
<organism evidence="11 12">
    <name type="scientific">Zasmidium cellare ATCC 36951</name>
    <dbReference type="NCBI Taxonomy" id="1080233"/>
    <lineage>
        <taxon>Eukaryota</taxon>
        <taxon>Fungi</taxon>
        <taxon>Dikarya</taxon>
        <taxon>Ascomycota</taxon>
        <taxon>Pezizomycotina</taxon>
        <taxon>Dothideomycetes</taxon>
        <taxon>Dothideomycetidae</taxon>
        <taxon>Mycosphaerellales</taxon>
        <taxon>Mycosphaerellaceae</taxon>
        <taxon>Zasmidium</taxon>
    </lineage>
</organism>
<dbReference type="SUPFAM" id="SSF52743">
    <property type="entry name" value="Subtilisin-like"/>
    <property type="match status" value="1"/>
</dbReference>
<comment type="subcellular location">
    <subcellularLocation>
        <location evidence="1">Secreted</location>
        <location evidence="1">Extracellular space</location>
    </subcellularLocation>
</comment>
<sequence length="622" mass="67831">MSARCTDSDECWQSLACTSLTQAFPMLFVPLDAISFVVHEKRSTSDSGWTRSRRVEPSVLLAVRIGLVQSNLHLGEELVQQIADPSSPRFGKHLAKREVDELFAPAPDTITSVKTWLMKSGIHDARIGLTQSNGWIAFDARADEIEDLLDTEYFWYEHIPSGDLTVGCENYSIPEGLQTHIDYIKPGINLHAPEKPNDTTTCDKAITPACIRALYKIPINRLKDPSNALGIFENGDFYAQEDLDRFFAEFEPRVVNGTHPELASIDGGKAPKPPAQADGESDLDFELALPLIYPQKVVLYQTNDDQYTVSGAGGLFNTFLDAIDGSYCGYSAFGQTGDDPNFDDEYPDKTNPGGFQGQRQCGVFKPTNVISISYSKQEADLPYYYQQRQCNEFMKLALQGHTILVASGDYGVSGRSYDPEPNGCLGHSHTVFNPGFPSCPYVTTVGATQVAPGKTYHDPEVAAYDPSHDGTSSAFSSGGGFSNIFSIPDYQRSALQRYFADHDPGYSHYSALHDATHNTTTVIGANGGLYNRFGRGMPDASTPIVASIINNINEQRLATNKAPIGFLNHIIYANPGVFNDITAGSNPGCGVDGFHAVSGWDPVTGLGTPDYPKLSNLLLNLP</sequence>
<keyword evidence="4" id="KW-0378">Hydrolase</keyword>
<dbReference type="Proteomes" id="UP000799537">
    <property type="component" value="Unassembled WGS sequence"/>
</dbReference>
<keyword evidence="7" id="KW-0865">Zymogen</keyword>
<dbReference type="CDD" id="cd11377">
    <property type="entry name" value="Pro-peptidase_S53"/>
    <property type="match status" value="1"/>
</dbReference>
<dbReference type="Gene3D" id="3.40.50.200">
    <property type="entry name" value="Peptidase S8/S53 domain"/>
    <property type="match status" value="1"/>
</dbReference>
<dbReference type="GO" id="GO:0005576">
    <property type="term" value="C:extracellular region"/>
    <property type="evidence" value="ECO:0007669"/>
    <property type="project" value="UniProtKB-SubCell"/>
</dbReference>
<evidence type="ECO:0000256" key="9">
    <source>
        <dbReference type="SAM" id="MobiDB-lite"/>
    </source>
</evidence>
<gene>
    <name evidence="11" type="ORF">M409DRAFT_64175</name>
</gene>
<feature type="region of interest" description="Disordered" evidence="9">
    <location>
        <begin position="258"/>
        <end position="280"/>
    </location>
</feature>
<feature type="binding site" evidence="8">
    <location>
        <position position="580"/>
    </location>
    <ligand>
        <name>Ca(2+)</name>
        <dbReference type="ChEBI" id="CHEBI:29108"/>
    </ligand>
</feature>
<dbReference type="InterPro" id="IPR015366">
    <property type="entry name" value="S53_propep"/>
</dbReference>
<dbReference type="CDD" id="cd04056">
    <property type="entry name" value="Peptidases_S53"/>
    <property type="match status" value="1"/>
</dbReference>
<feature type="domain" description="Peptidase S53" evidence="10">
    <location>
        <begin position="205"/>
        <end position="621"/>
    </location>
</feature>
<dbReference type="OrthoDB" id="409122at2759"/>
<dbReference type="SMART" id="SM00944">
    <property type="entry name" value="Pro-kuma_activ"/>
    <property type="match status" value="1"/>
</dbReference>
<evidence type="ECO:0000256" key="8">
    <source>
        <dbReference type="PROSITE-ProRule" id="PRU01032"/>
    </source>
</evidence>
<dbReference type="GO" id="GO:0008240">
    <property type="term" value="F:tripeptidyl-peptidase activity"/>
    <property type="evidence" value="ECO:0007669"/>
    <property type="project" value="TreeGrafter"/>
</dbReference>